<comment type="caution">
    <text evidence="2">The sequence shown here is derived from an EMBL/GenBank/DDBJ whole genome shotgun (WGS) entry which is preliminary data.</text>
</comment>
<dbReference type="GeneID" id="28733198"/>
<proteinExistence type="inferred from homology"/>
<evidence type="ECO:0000313" key="2">
    <source>
        <dbReference type="EMBL" id="KPI37313.1"/>
    </source>
</evidence>
<dbReference type="OrthoDB" id="2111299at2759"/>
<dbReference type="CDD" id="cd21132">
    <property type="entry name" value="EVE-like"/>
    <property type="match status" value="1"/>
</dbReference>
<dbReference type="HAMAP" id="MF_00771">
    <property type="entry name" value="UPF0310"/>
    <property type="match status" value="1"/>
</dbReference>
<dbReference type="InterPro" id="IPR022996">
    <property type="entry name" value="UPF0310"/>
</dbReference>
<dbReference type="RefSeq" id="XP_017997276.1">
    <property type="nucleotide sequence ID" value="XM_018141318.1"/>
</dbReference>
<dbReference type="AlphaFoldDB" id="A0A0N1H0L3"/>
<dbReference type="Gene3D" id="3.10.590.10">
    <property type="entry name" value="ph1033 like domains"/>
    <property type="match status" value="1"/>
</dbReference>
<dbReference type="SUPFAM" id="SSF88697">
    <property type="entry name" value="PUA domain-like"/>
    <property type="match status" value="1"/>
</dbReference>
<name>A0A0N1H0L3_9EURO</name>
<dbReference type="InterPro" id="IPR002740">
    <property type="entry name" value="EVE_domain"/>
</dbReference>
<keyword evidence="3" id="KW-1185">Reference proteome</keyword>
<accession>A0A0N1H0L3</accession>
<protein>
    <recommendedName>
        <fullName evidence="1">EVE domain-containing protein</fullName>
    </recommendedName>
</protein>
<reference evidence="2 3" key="1">
    <citation type="submission" date="2015-06" db="EMBL/GenBank/DDBJ databases">
        <title>Draft genome of the ant-associated black yeast Phialophora attae CBS 131958.</title>
        <authorList>
            <person name="Moreno L.F."/>
            <person name="Stielow B.J."/>
            <person name="de Hoog S."/>
            <person name="Vicente V.A."/>
            <person name="Weiss V.A."/>
            <person name="de Vries M."/>
            <person name="Cruz L.M."/>
            <person name="Souza E.M."/>
        </authorList>
    </citation>
    <scope>NUCLEOTIDE SEQUENCE [LARGE SCALE GENOMIC DNA]</scope>
    <source>
        <strain evidence="2 3">CBS 131958</strain>
    </source>
</reference>
<dbReference type="Pfam" id="PF01878">
    <property type="entry name" value="EVE"/>
    <property type="match status" value="1"/>
</dbReference>
<evidence type="ECO:0000313" key="3">
    <source>
        <dbReference type="Proteomes" id="UP000038010"/>
    </source>
</evidence>
<feature type="domain" description="EVE" evidence="1">
    <location>
        <begin position="9"/>
        <end position="140"/>
    </location>
</feature>
<sequence>MVASAGRSYYLLSVSRDHVLAARSLGIVQACHGKQGPVQRMKPGDGIVFYSARQQIRGKDLCQRFTGIATIQDGDAYQDSSNESFRPWRRHAKFKKEAKEVDVRSVLPKLACLNNGAVGWGRALMRGVVKIGEDDFRVVREALLRTK</sequence>
<organism evidence="2 3">
    <name type="scientific">Cyphellophora attinorum</name>
    <dbReference type="NCBI Taxonomy" id="1664694"/>
    <lineage>
        <taxon>Eukaryota</taxon>
        <taxon>Fungi</taxon>
        <taxon>Dikarya</taxon>
        <taxon>Ascomycota</taxon>
        <taxon>Pezizomycotina</taxon>
        <taxon>Eurotiomycetes</taxon>
        <taxon>Chaetothyriomycetidae</taxon>
        <taxon>Chaetothyriales</taxon>
        <taxon>Cyphellophoraceae</taxon>
        <taxon>Cyphellophora</taxon>
    </lineage>
</organism>
<gene>
    <name evidence="2" type="ORF">AB675_1428</name>
</gene>
<dbReference type="InterPro" id="IPR015947">
    <property type="entry name" value="PUA-like_sf"/>
</dbReference>
<evidence type="ECO:0000259" key="1">
    <source>
        <dbReference type="Pfam" id="PF01878"/>
    </source>
</evidence>
<dbReference type="VEuPathDB" id="FungiDB:AB675_1428"/>
<dbReference type="EMBL" id="LFJN01000025">
    <property type="protein sequence ID" value="KPI37313.1"/>
    <property type="molecule type" value="Genomic_DNA"/>
</dbReference>
<dbReference type="Proteomes" id="UP000038010">
    <property type="component" value="Unassembled WGS sequence"/>
</dbReference>